<evidence type="ECO:0000313" key="3">
    <source>
        <dbReference type="RefSeq" id="XP_019616614.1"/>
    </source>
</evidence>
<feature type="compositionally biased region" description="Basic residues" evidence="1">
    <location>
        <begin position="401"/>
        <end position="410"/>
    </location>
</feature>
<proteinExistence type="predicted"/>
<feature type="compositionally biased region" description="Basic and acidic residues" evidence="1">
    <location>
        <begin position="52"/>
        <end position="63"/>
    </location>
</feature>
<accession>A0A6P4Y2H7</accession>
<dbReference type="KEGG" id="bbel:109464121"/>
<evidence type="ECO:0000256" key="1">
    <source>
        <dbReference type="SAM" id="MobiDB-lite"/>
    </source>
</evidence>
<feature type="region of interest" description="Disordered" evidence="1">
    <location>
        <begin position="1"/>
        <end position="182"/>
    </location>
</feature>
<dbReference type="OrthoDB" id="10028055at2759"/>
<dbReference type="GeneID" id="109464121"/>
<feature type="compositionally biased region" description="Low complexity" evidence="1">
    <location>
        <begin position="75"/>
        <end position="86"/>
    </location>
</feature>
<feature type="compositionally biased region" description="Polar residues" evidence="1">
    <location>
        <begin position="99"/>
        <end position="108"/>
    </location>
</feature>
<organism evidence="2 3">
    <name type="scientific">Branchiostoma belcheri</name>
    <name type="common">Amphioxus</name>
    <dbReference type="NCBI Taxonomy" id="7741"/>
    <lineage>
        <taxon>Eukaryota</taxon>
        <taxon>Metazoa</taxon>
        <taxon>Chordata</taxon>
        <taxon>Cephalochordata</taxon>
        <taxon>Leptocardii</taxon>
        <taxon>Amphioxiformes</taxon>
        <taxon>Branchiostomatidae</taxon>
        <taxon>Branchiostoma</taxon>
    </lineage>
</organism>
<feature type="compositionally biased region" description="Polar residues" evidence="1">
    <location>
        <begin position="317"/>
        <end position="333"/>
    </location>
</feature>
<feature type="compositionally biased region" description="Polar residues" evidence="1">
    <location>
        <begin position="275"/>
        <end position="309"/>
    </location>
</feature>
<dbReference type="AlphaFoldDB" id="A0A6P4Y2H7"/>
<sequence>MKMPPKRSSRIKTRASRKKTVTKEPRGNSSSEETDPSKLTDIITSPSKTCRVKPDKSSSREPADCYDGDWENTGSESASQSEATSAPPRHDVEMKSHQHSMNHSSETDSSSSSRRKMKRQQKPRKKTRAAVQKTPAAGILSPGSTPQEEVFTLRCSVQTDPPAKSRPKRAVNKSKGNTPFSKHVLTMKEAYNSTISPPLVGIKPLNASDTSTPSMDARGSASCSFMDDSAFGFGTMEDLPCVTPIELVVSPVKEVSPLVNVRPQRENIAKPMPLSTVSDASGMSPSKLSPSFEHNLTLSVSPKQRQNMRQLAHSHKASSLTIASSSLQTTPSSPCAPVEESTEVFKKPKASANTTDQRLERSPSSTVTSPSSSISSNLVSPQKRKMPPGMNDIPIEPEKEKKRRRKNLKKTKAEMEEWAAHMTAKFNEIESYELEVE</sequence>
<keyword evidence="2" id="KW-1185">Reference proteome</keyword>
<protein>
    <submittedName>
        <fullName evidence="3">Sororin-B-like</fullName>
    </submittedName>
</protein>
<feature type="compositionally biased region" description="Basic residues" evidence="1">
    <location>
        <begin position="113"/>
        <end position="128"/>
    </location>
</feature>
<feature type="region of interest" description="Disordered" evidence="1">
    <location>
        <begin position="270"/>
        <end position="412"/>
    </location>
</feature>
<dbReference type="Proteomes" id="UP000515135">
    <property type="component" value="Unplaced"/>
</dbReference>
<dbReference type="RefSeq" id="XP_019616614.1">
    <property type="nucleotide sequence ID" value="XM_019761055.1"/>
</dbReference>
<feature type="compositionally biased region" description="Low complexity" evidence="1">
    <location>
        <begin position="362"/>
        <end position="381"/>
    </location>
</feature>
<reference evidence="3" key="1">
    <citation type="submission" date="2025-08" db="UniProtKB">
        <authorList>
            <consortium name="RefSeq"/>
        </authorList>
    </citation>
    <scope>IDENTIFICATION</scope>
    <source>
        <tissue evidence="3">Gonad</tissue>
    </source>
</reference>
<gene>
    <name evidence="3" type="primary">LOC109464121</name>
</gene>
<feature type="compositionally biased region" description="Basic residues" evidence="1">
    <location>
        <begin position="1"/>
        <end position="20"/>
    </location>
</feature>
<evidence type="ECO:0000313" key="2">
    <source>
        <dbReference type="Proteomes" id="UP000515135"/>
    </source>
</evidence>
<name>A0A6P4Y2H7_BRABE</name>